<dbReference type="Gene3D" id="2.70.210.12">
    <property type="entry name" value="GTP1/OBG domain"/>
    <property type="match status" value="1"/>
</dbReference>
<keyword evidence="6" id="KW-1185">Reference proteome</keyword>
<dbReference type="PANTHER" id="PTHR11702:SF31">
    <property type="entry name" value="MITOCHONDRIAL RIBOSOME-ASSOCIATED GTPASE 2"/>
    <property type="match status" value="1"/>
</dbReference>
<dbReference type="PANTHER" id="PTHR11702">
    <property type="entry name" value="DEVELOPMENTALLY REGULATED GTP-BINDING PROTEIN-RELATED"/>
    <property type="match status" value="1"/>
</dbReference>
<dbReference type="GO" id="GO:0005739">
    <property type="term" value="C:mitochondrion"/>
    <property type="evidence" value="ECO:0007669"/>
    <property type="project" value="TreeGrafter"/>
</dbReference>
<protein>
    <submittedName>
        <fullName evidence="5">OBG-type G domain-containing protein</fullName>
    </submittedName>
</protein>
<keyword evidence="2" id="KW-0547">Nucleotide-binding</keyword>
<dbReference type="InterPro" id="IPR045086">
    <property type="entry name" value="OBG_GTPase"/>
</dbReference>
<sequence length="207" mass="22258">MKSTKILLKCLKYDSSSIKRFLSVTLSETNQNETFDLSHKAPVFPKKARSTGEPLDFIDYQKVVCCGGNGGNGIISFLREKNLEFGGPDGGNGGNGGHVIFRANSKVGDLSRVDLLMKAENGQPGQGKCCHGKNGGHLYVDVPLNTLIKRPSDDELCPVKDAIWELTREGEMFIAARGGAGGHGNAFYLSNMTRKPLKAEEGGRGGL</sequence>
<dbReference type="InterPro" id="IPR036726">
    <property type="entry name" value="GTP1_OBG_dom_sf"/>
</dbReference>
<comment type="caution">
    <text evidence="5">The sequence shown here is derived from an EMBL/GenBank/DDBJ whole genome shotgun (WGS) entry which is preliminary data.</text>
</comment>
<dbReference type="GO" id="GO:0003924">
    <property type="term" value="F:GTPase activity"/>
    <property type="evidence" value="ECO:0007669"/>
    <property type="project" value="InterPro"/>
</dbReference>
<name>A0A8S9ZS25_9BILA</name>
<accession>A0A8S9ZS25</accession>
<keyword evidence="3" id="KW-0342">GTP-binding</keyword>
<comment type="similarity">
    <text evidence="1">Belongs to the TRAFAC class OBG-HflX-like GTPase superfamily. OBG GTPase family.</text>
</comment>
<dbReference type="GO" id="GO:0042254">
    <property type="term" value="P:ribosome biogenesis"/>
    <property type="evidence" value="ECO:0007669"/>
    <property type="project" value="UniProtKB-UniRule"/>
</dbReference>
<dbReference type="InterPro" id="IPR006169">
    <property type="entry name" value="GTP1_OBG_dom"/>
</dbReference>
<dbReference type="PROSITE" id="PS51883">
    <property type="entry name" value="OBG"/>
    <property type="match status" value="1"/>
</dbReference>
<dbReference type="SUPFAM" id="SSF82051">
    <property type="entry name" value="Obg GTP-binding protein N-terminal domain"/>
    <property type="match status" value="1"/>
</dbReference>
<proteinExistence type="inferred from homology"/>
<organism evidence="5 6">
    <name type="scientific">Meloidogyne graminicola</name>
    <dbReference type="NCBI Taxonomy" id="189291"/>
    <lineage>
        <taxon>Eukaryota</taxon>
        <taxon>Metazoa</taxon>
        <taxon>Ecdysozoa</taxon>
        <taxon>Nematoda</taxon>
        <taxon>Chromadorea</taxon>
        <taxon>Rhabditida</taxon>
        <taxon>Tylenchina</taxon>
        <taxon>Tylenchomorpha</taxon>
        <taxon>Tylenchoidea</taxon>
        <taxon>Meloidogynidae</taxon>
        <taxon>Meloidogyninae</taxon>
        <taxon>Meloidogyne</taxon>
    </lineage>
</organism>
<feature type="domain" description="Obg" evidence="4">
    <location>
        <begin position="55"/>
        <end position="207"/>
    </location>
</feature>
<dbReference type="OrthoDB" id="347018at2759"/>
<evidence type="ECO:0000259" key="4">
    <source>
        <dbReference type="PROSITE" id="PS51883"/>
    </source>
</evidence>
<dbReference type="AlphaFoldDB" id="A0A8S9ZS25"/>
<dbReference type="Pfam" id="PF01018">
    <property type="entry name" value="GTP1_OBG"/>
    <property type="match status" value="1"/>
</dbReference>
<evidence type="ECO:0000313" key="6">
    <source>
        <dbReference type="Proteomes" id="UP000605970"/>
    </source>
</evidence>
<dbReference type="FunFam" id="2.70.210.12:FF:000001">
    <property type="entry name" value="GTPase Obg"/>
    <property type="match status" value="1"/>
</dbReference>
<gene>
    <name evidence="5" type="ORF">Mgra_00004219</name>
</gene>
<reference evidence="5" key="1">
    <citation type="journal article" date="2020" name="Ecol. Evol.">
        <title>Genome structure and content of the rice root-knot nematode (Meloidogyne graminicola).</title>
        <authorList>
            <person name="Phan N.T."/>
            <person name="Danchin E.G.J."/>
            <person name="Klopp C."/>
            <person name="Perfus-Barbeoch L."/>
            <person name="Kozlowski D.K."/>
            <person name="Koutsovoulos G.D."/>
            <person name="Lopez-Roques C."/>
            <person name="Bouchez O."/>
            <person name="Zahm M."/>
            <person name="Besnard G."/>
            <person name="Bellafiore S."/>
        </authorList>
    </citation>
    <scope>NUCLEOTIDE SEQUENCE</scope>
    <source>
        <strain evidence="5">VN-18</strain>
    </source>
</reference>
<dbReference type="GO" id="GO:0005525">
    <property type="term" value="F:GTP binding"/>
    <property type="evidence" value="ECO:0007669"/>
    <property type="project" value="UniProtKB-KW"/>
</dbReference>
<dbReference type="EMBL" id="JABEBT010000030">
    <property type="protein sequence ID" value="KAF7636431.1"/>
    <property type="molecule type" value="Genomic_DNA"/>
</dbReference>
<evidence type="ECO:0000313" key="5">
    <source>
        <dbReference type="EMBL" id="KAF7636431.1"/>
    </source>
</evidence>
<evidence type="ECO:0000256" key="1">
    <source>
        <dbReference type="ARBA" id="ARBA00007699"/>
    </source>
</evidence>
<dbReference type="Proteomes" id="UP000605970">
    <property type="component" value="Unassembled WGS sequence"/>
</dbReference>
<evidence type="ECO:0000256" key="3">
    <source>
        <dbReference type="ARBA" id="ARBA00023134"/>
    </source>
</evidence>
<evidence type="ECO:0000256" key="2">
    <source>
        <dbReference type="ARBA" id="ARBA00022741"/>
    </source>
</evidence>